<name>A0A9D3WKU4_9ROSI</name>
<dbReference type="PANTHER" id="PTHR33437">
    <property type="entry name" value="OS06G0361200 PROTEIN"/>
    <property type="match status" value="1"/>
</dbReference>
<dbReference type="PANTHER" id="PTHR33437:SF2">
    <property type="entry name" value="OS06G0361200 PROTEIN"/>
    <property type="match status" value="1"/>
</dbReference>
<organism evidence="1 2">
    <name type="scientific">Gossypium stocksii</name>
    <dbReference type="NCBI Taxonomy" id="47602"/>
    <lineage>
        <taxon>Eukaryota</taxon>
        <taxon>Viridiplantae</taxon>
        <taxon>Streptophyta</taxon>
        <taxon>Embryophyta</taxon>
        <taxon>Tracheophyta</taxon>
        <taxon>Spermatophyta</taxon>
        <taxon>Magnoliopsida</taxon>
        <taxon>eudicotyledons</taxon>
        <taxon>Gunneridae</taxon>
        <taxon>Pentapetalae</taxon>
        <taxon>rosids</taxon>
        <taxon>malvids</taxon>
        <taxon>Malvales</taxon>
        <taxon>Malvaceae</taxon>
        <taxon>Malvoideae</taxon>
        <taxon>Gossypium</taxon>
    </lineage>
</organism>
<gene>
    <name evidence="1" type="ORF">J1N35_001614</name>
</gene>
<proteinExistence type="predicted"/>
<dbReference type="EMBL" id="JAIQCV010000001">
    <property type="protein sequence ID" value="KAH1130236.1"/>
    <property type="molecule type" value="Genomic_DNA"/>
</dbReference>
<evidence type="ECO:0000313" key="2">
    <source>
        <dbReference type="Proteomes" id="UP000828251"/>
    </source>
</evidence>
<dbReference type="OrthoDB" id="955092at2759"/>
<keyword evidence="2" id="KW-1185">Reference proteome</keyword>
<accession>A0A9D3WKU4</accession>
<protein>
    <submittedName>
        <fullName evidence="1">Uncharacterized protein</fullName>
    </submittedName>
</protein>
<sequence length="80" mass="9555">LVKEAIKDQFESVDPPLYTYSKPYTQRIDRLKKLKNYQPPKFQQFDGKRNPHEHIAHFVESYNSVGIDRDLMPPHTQIDR</sequence>
<comment type="caution">
    <text evidence="1">The sequence shown here is derived from an EMBL/GenBank/DDBJ whole genome shotgun (WGS) entry which is preliminary data.</text>
</comment>
<feature type="non-terminal residue" evidence="1">
    <location>
        <position position="1"/>
    </location>
</feature>
<dbReference type="Proteomes" id="UP000828251">
    <property type="component" value="Unassembled WGS sequence"/>
</dbReference>
<evidence type="ECO:0000313" key="1">
    <source>
        <dbReference type="EMBL" id="KAH1130236.1"/>
    </source>
</evidence>
<reference evidence="1 2" key="1">
    <citation type="journal article" date="2021" name="Plant Biotechnol. J.">
        <title>Multi-omics assisted identification of the key and species-specific regulatory components of drought-tolerant mechanisms in Gossypium stocksii.</title>
        <authorList>
            <person name="Yu D."/>
            <person name="Ke L."/>
            <person name="Zhang D."/>
            <person name="Wu Y."/>
            <person name="Sun Y."/>
            <person name="Mei J."/>
            <person name="Sun J."/>
            <person name="Sun Y."/>
        </authorList>
    </citation>
    <scope>NUCLEOTIDE SEQUENCE [LARGE SCALE GENOMIC DNA]</scope>
    <source>
        <strain evidence="2">cv. E1</strain>
        <tissue evidence="1">Leaf</tissue>
    </source>
</reference>
<dbReference type="AlphaFoldDB" id="A0A9D3WKU4"/>